<reference evidence="1" key="2">
    <citation type="journal article" date="2020" name="Nat. Commun.">
        <title>Large-scale genome sequencing of mycorrhizal fungi provides insights into the early evolution of symbiotic traits.</title>
        <authorList>
            <person name="Miyauchi S."/>
            <person name="Kiss E."/>
            <person name="Kuo A."/>
            <person name="Drula E."/>
            <person name="Kohler A."/>
            <person name="Sanchez-Garcia M."/>
            <person name="Morin E."/>
            <person name="Andreopoulos B."/>
            <person name="Barry K.W."/>
            <person name="Bonito G."/>
            <person name="Buee M."/>
            <person name="Carver A."/>
            <person name="Chen C."/>
            <person name="Cichocki N."/>
            <person name="Clum A."/>
            <person name="Culley D."/>
            <person name="Crous P.W."/>
            <person name="Fauchery L."/>
            <person name="Girlanda M."/>
            <person name="Hayes R.D."/>
            <person name="Keri Z."/>
            <person name="LaButti K."/>
            <person name="Lipzen A."/>
            <person name="Lombard V."/>
            <person name="Magnuson J."/>
            <person name="Maillard F."/>
            <person name="Murat C."/>
            <person name="Nolan M."/>
            <person name="Ohm R.A."/>
            <person name="Pangilinan J."/>
            <person name="Pereira M.F."/>
            <person name="Perotto S."/>
            <person name="Peter M."/>
            <person name="Pfister S."/>
            <person name="Riley R."/>
            <person name="Sitrit Y."/>
            <person name="Stielow J.B."/>
            <person name="Szollosi G."/>
            <person name="Zifcakova L."/>
            <person name="Stursova M."/>
            <person name="Spatafora J.W."/>
            <person name="Tedersoo L."/>
            <person name="Vaario L.M."/>
            <person name="Yamada A."/>
            <person name="Yan M."/>
            <person name="Wang P."/>
            <person name="Xu J."/>
            <person name="Bruns T."/>
            <person name="Baldrian P."/>
            <person name="Vilgalys R."/>
            <person name="Dunand C."/>
            <person name="Henrissat B."/>
            <person name="Grigoriev I.V."/>
            <person name="Hibbett D."/>
            <person name="Nagy L.G."/>
            <person name="Martin F.M."/>
        </authorList>
    </citation>
    <scope>NUCLEOTIDE SEQUENCE</scope>
    <source>
        <strain evidence="1">P2</strain>
    </source>
</reference>
<evidence type="ECO:0000313" key="1">
    <source>
        <dbReference type="EMBL" id="KAF9650035.1"/>
    </source>
</evidence>
<proteinExistence type="predicted"/>
<gene>
    <name evidence="1" type="ORF">BDM02DRAFT_1525007</name>
</gene>
<comment type="caution">
    <text evidence="1">The sequence shown here is derived from an EMBL/GenBank/DDBJ whole genome shotgun (WGS) entry which is preliminary data.</text>
</comment>
<reference evidence="1" key="1">
    <citation type="submission" date="2019-10" db="EMBL/GenBank/DDBJ databases">
        <authorList>
            <consortium name="DOE Joint Genome Institute"/>
            <person name="Kuo A."/>
            <person name="Miyauchi S."/>
            <person name="Kiss E."/>
            <person name="Drula E."/>
            <person name="Kohler A."/>
            <person name="Sanchez-Garcia M."/>
            <person name="Andreopoulos B."/>
            <person name="Barry K.W."/>
            <person name="Bonito G."/>
            <person name="Buee M."/>
            <person name="Carver A."/>
            <person name="Chen C."/>
            <person name="Cichocki N."/>
            <person name="Clum A."/>
            <person name="Culley D."/>
            <person name="Crous P.W."/>
            <person name="Fauchery L."/>
            <person name="Girlanda M."/>
            <person name="Hayes R."/>
            <person name="Keri Z."/>
            <person name="Labutti K."/>
            <person name="Lipzen A."/>
            <person name="Lombard V."/>
            <person name="Magnuson J."/>
            <person name="Maillard F."/>
            <person name="Morin E."/>
            <person name="Murat C."/>
            <person name="Nolan M."/>
            <person name="Ohm R."/>
            <person name="Pangilinan J."/>
            <person name="Pereira M."/>
            <person name="Perotto S."/>
            <person name="Peter M."/>
            <person name="Riley R."/>
            <person name="Sitrit Y."/>
            <person name="Stielow B."/>
            <person name="Szollosi G."/>
            <person name="Zifcakova L."/>
            <person name="Stursova M."/>
            <person name="Spatafora J.W."/>
            <person name="Tedersoo L."/>
            <person name="Vaario L.-M."/>
            <person name="Yamada A."/>
            <person name="Yan M."/>
            <person name="Wang P."/>
            <person name="Xu J."/>
            <person name="Bruns T."/>
            <person name="Baldrian P."/>
            <person name="Vilgalys R."/>
            <person name="Henrissat B."/>
            <person name="Grigoriev I.V."/>
            <person name="Hibbett D."/>
            <person name="Nagy L.G."/>
            <person name="Martin F.M."/>
        </authorList>
    </citation>
    <scope>NUCLEOTIDE SEQUENCE</scope>
    <source>
        <strain evidence="1">P2</strain>
    </source>
</reference>
<dbReference type="EMBL" id="MU117989">
    <property type="protein sequence ID" value="KAF9650035.1"/>
    <property type="molecule type" value="Genomic_DNA"/>
</dbReference>
<organism evidence="1 2">
    <name type="scientific">Thelephora ganbajun</name>
    <name type="common">Ganba fungus</name>
    <dbReference type="NCBI Taxonomy" id="370292"/>
    <lineage>
        <taxon>Eukaryota</taxon>
        <taxon>Fungi</taxon>
        <taxon>Dikarya</taxon>
        <taxon>Basidiomycota</taxon>
        <taxon>Agaricomycotina</taxon>
        <taxon>Agaricomycetes</taxon>
        <taxon>Thelephorales</taxon>
        <taxon>Thelephoraceae</taxon>
        <taxon>Thelephora</taxon>
    </lineage>
</organism>
<name>A0ACB6ZJS9_THEGA</name>
<evidence type="ECO:0000313" key="2">
    <source>
        <dbReference type="Proteomes" id="UP000886501"/>
    </source>
</evidence>
<protein>
    <submittedName>
        <fullName evidence="1">Uncharacterized protein</fullName>
    </submittedName>
</protein>
<keyword evidence="2" id="KW-1185">Reference proteome</keyword>
<accession>A0ACB6ZJS9</accession>
<sequence length="212" mass="22954">MSLKAAQTSRLMQVYLYQLKNHELRTKAITAGVLGFLQEVLARHLAGVPTRKVHPSAGPLEHLLAVSKVNAKAFKMGLFGFLVSAPLGHVLVKTMHKFFAGRSGPAAKLGMLATSLLVIAPIQIAVFLTNSAMVEGARTKEAILRVVKRGFAPVLGVTWITSPTAIVFAQTFLPPEFEVPFFNLVQFCTGLFFNTAAIKAALAAQKKEVKKE</sequence>
<dbReference type="Proteomes" id="UP000886501">
    <property type="component" value="Unassembled WGS sequence"/>
</dbReference>